<keyword evidence="4 7" id="KW-0378">Hydrolase</keyword>
<feature type="active site" description="Proton donor" evidence="8">
    <location>
        <position position="17"/>
    </location>
</feature>
<gene>
    <name evidence="11" type="ORF">DSL64_10425</name>
</gene>
<feature type="binding site" evidence="10">
    <location>
        <position position="15"/>
    </location>
    <ligand>
        <name>Mg(2+)</name>
        <dbReference type="ChEBI" id="CHEBI:18420"/>
    </ligand>
</feature>
<evidence type="ECO:0000256" key="8">
    <source>
        <dbReference type="PIRSR" id="PIRSR004682-1"/>
    </source>
</evidence>
<organism evidence="11 12">
    <name type="scientific">Dyadobacter luteus</name>
    <dbReference type="NCBI Taxonomy" id="2259619"/>
    <lineage>
        <taxon>Bacteria</taxon>
        <taxon>Pseudomonadati</taxon>
        <taxon>Bacteroidota</taxon>
        <taxon>Cytophagia</taxon>
        <taxon>Cytophagales</taxon>
        <taxon>Spirosomataceae</taxon>
        <taxon>Dyadobacter</taxon>
    </lineage>
</organism>
<dbReference type="NCBIfam" id="TIGR01662">
    <property type="entry name" value="HAD-SF-IIIA"/>
    <property type="match status" value="1"/>
</dbReference>
<dbReference type="SUPFAM" id="SSF56784">
    <property type="entry name" value="HAD-like"/>
    <property type="match status" value="1"/>
</dbReference>
<dbReference type="PANTHER" id="PTHR42891:SF1">
    <property type="entry name" value="D-GLYCERO-BETA-D-MANNO-HEPTOSE-1,7-BISPHOSPHATE 7-PHOSPHATASE"/>
    <property type="match status" value="1"/>
</dbReference>
<dbReference type="GO" id="GO:0005975">
    <property type="term" value="P:carbohydrate metabolic process"/>
    <property type="evidence" value="ECO:0007669"/>
    <property type="project" value="InterPro"/>
</dbReference>
<keyword evidence="2 7" id="KW-0963">Cytoplasm</keyword>
<dbReference type="PIRSF" id="PIRSF004682">
    <property type="entry name" value="GmhB"/>
    <property type="match status" value="1"/>
</dbReference>
<keyword evidence="10" id="KW-0460">Magnesium</keyword>
<keyword evidence="3 10" id="KW-0479">Metal-binding</keyword>
<keyword evidence="5 7" id="KW-0119">Carbohydrate metabolism</keyword>
<comment type="similarity">
    <text evidence="7">Belongs to the gmhB family.</text>
</comment>
<evidence type="ECO:0000256" key="3">
    <source>
        <dbReference type="ARBA" id="ARBA00022723"/>
    </source>
</evidence>
<dbReference type="GO" id="GO:0016791">
    <property type="term" value="F:phosphatase activity"/>
    <property type="evidence" value="ECO:0007669"/>
    <property type="project" value="InterPro"/>
</dbReference>
<proteinExistence type="inferred from homology"/>
<protein>
    <recommendedName>
        <fullName evidence="6 7">D,D-heptose 1,7-bisphosphate phosphatase</fullName>
        <ecNumber evidence="7">3.1.3.-</ecNumber>
    </recommendedName>
</protein>
<dbReference type="InterPro" id="IPR006549">
    <property type="entry name" value="HAD-SF_hydro_IIIA"/>
</dbReference>
<dbReference type="OrthoDB" id="9813880at2"/>
<dbReference type="Gene3D" id="3.40.50.1000">
    <property type="entry name" value="HAD superfamily/HAD-like"/>
    <property type="match status" value="1"/>
</dbReference>
<dbReference type="Pfam" id="PF13242">
    <property type="entry name" value="Hydrolase_like"/>
    <property type="match status" value="1"/>
</dbReference>
<name>A0A3D8YCF2_9BACT</name>
<evidence type="ECO:0000256" key="10">
    <source>
        <dbReference type="PIRSR" id="PIRSR004682-4"/>
    </source>
</evidence>
<keyword evidence="12" id="KW-1185">Reference proteome</keyword>
<evidence type="ECO:0000256" key="9">
    <source>
        <dbReference type="PIRSR" id="PIRSR004682-3"/>
    </source>
</evidence>
<dbReference type="InterPro" id="IPR006543">
    <property type="entry name" value="Histidinol-phos"/>
</dbReference>
<feature type="site" description="Stabilizes the phosphoryl group" evidence="9">
    <location>
        <position position="58"/>
    </location>
</feature>
<feature type="binding site" evidence="10">
    <location>
        <position position="17"/>
    </location>
    <ligand>
        <name>Mg(2+)</name>
        <dbReference type="ChEBI" id="CHEBI:18420"/>
    </ligand>
</feature>
<dbReference type="EC" id="3.1.3.-" evidence="7"/>
<dbReference type="NCBIfam" id="TIGR01656">
    <property type="entry name" value="Histidinol-ppas"/>
    <property type="match status" value="1"/>
</dbReference>
<evidence type="ECO:0000313" key="11">
    <source>
        <dbReference type="EMBL" id="REA62064.1"/>
    </source>
</evidence>
<dbReference type="GO" id="GO:0046872">
    <property type="term" value="F:metal ion binding"/>
    <property type="evidence" value="ECO:0007669"/>
    <property type="project" value="UniProtKB-KW"/>
</dbReference>
<evidence type="ECO:0000256" key="4">
    <source>
        <dbReference type="ARBA" id="ARBA00022801"/>
    </source>
</evidence>
<dbReference type="Proteomes" id="UP000256373">
    <property type="component" value="Unassembled WGS sequence"/>
</dbReference>
<dbReference type="InterPro" id="IPR023214">
    <property type="entry name" value="HAD_sf"/>
</dbReference>
<feature type="site" description="Stabilizes the phosphoryl group" evidence="9">
    <location>
        <position position="108"/>
    </location>
</feature>
<accession>A0A3D8YCF2</accession>
<dbReference type="PANTHER" id="PTHR42891">
    <property type="entry name" value="D-GLYCERO-BETA-D-MANNO-HEPTOSE-1,7-BISPHOSPHATE 7-PHOSPHATASE"/>
    <property type="match status" value="1"/>
</dbReference>
<evidence type="ECO:0000256" key="7">
    <source>
        <dbReference type="PIRNR" id="PIRNR004682"/>
    </source>
</evidence>
<evidence type="ECO:0000256" key="6">
    <source>
        <dbReference type="ARBA" id="ARBA00031828"/>
    </source>
</evidence>
<reference evidence="11 12" key="1">
    <citation type="submission" date="2018-07" db="EMBL/GenBank/DDBJ databases">
        <title>Dyadobacter roseus sp. nov., isolated from rose rhizosphere soil.</title>
        <authorList>
            <person name="Chen L."/>
        </authorList>
    </citation>
    <scope>NUCLEOTIDE SEQUENCE [LARGE SCALE GENOMIC DNA]</scope>
    <source>
        <strain evidence="11 12">RS19</strain>
    </source>
</reference>
<comment type="caution">
    <text evidence="11">The sequence shown here is derived from an EMBL/GenBank/DDBJ whole genome shotgun (WGS) entry which is preliminary data.</text>
</comment>
<comment type="subcellular location">
    <subcellularLocation>
        <location evidence="1 7">Cytoplasm</location>
    </subcellularLocation>
</comment>
<evidence type="ECO:0000256" key="5">
    <source>
        <dbReference type="ARBA" id="ARBA00023277"/>
    </source>
</evidence>
<dbReference type="InterPro" id="IPR004446">
    <property type="entry name" value="Heptose_bisP_phosphatase"/>
</dbReference>
<dbReference type="AlphaFoldDB" id="A0A3D8YCF2"/>
<evidence type="ECO:0000256" key="1">
    <source>
        <dbReference type="ARBA" id="ARBA00004496"/>
    </source>
</evidence>
<feature type="site" description="Contributes to substrate recognition" evidence="9">
    <location>
        <position position="107"/>
    </location>
</feature>
<dbReference type="EMBL" id="QNUL01000006">
    <property type="protein sequence ID" value="REA62064.1"/>
    <property type="molecule type" value="Genomic_DNA"/>
</dbReference>
<evidence type="ECO:0000313" key="12">
    <source>
        <dbReference type="Proteomes" id="UP000256373"/>
    </source>
</evidence>
<evidence type="ECO:0000256" key="2">
    <source>
        <dbReference type="ARBA" id="ARBA00022490"/>
    </source>
</evidence>
<feature type="active site" description="Nucleophile" evidence="8">
    <location>
        <position position="15"/>
    </location>
</feature>
<dbReference type="InterPro" id="IPR036412">
    <property type="entry name" value="HAD-like_sf"/>
</dbReference>
<sequence length="179" mass="19564">MPNSPSPQTKCVFLDRDGVLNEELGDYITKIDDLIIPEGVPGALKALKAAGYLLVVITNQAGIAKGLYGPELVYAIHEKMQEASDYAMDYLYFSPYHPDFSGKSLSRKPDSLLIEKAIAKYNIDASQSWMVGDRGRDMLAGKKVKLRTIQILSEHEALVGDHGAANLAEAAEIILKQVS</sequence>
<dbReference type="GO" id="GO:0005737">
    <property type="term" value="C:cytoplasm"/>
    <property type="evidence" value="ECO:0007669"/>
    <property type="project" value="UniProtKB-SubCell"/>
</dbReference>
<feature type="binding site" evidence="10">
    <location>
        <position position="133"/>
    </location>
    <ligand>
        <name>Mg(2+)</name>
        <dbReference type="ChEBI" id="CHEBI:18420"/>
    </ligand>
</feature>
<dbReference type="RefSeq" id="WP_115830698.1">
    <property type="nucleotide sequence ID" value="NZ_QNUL01000006.1"/>
</dbReference>
<comment type="cofactor">
    <cofactor evidence="10">
        <name>Mg(2+)</name>
        <dbReference type="ChEBI" id="CHEBI:18420"/>
    </cofactor>
</comment>